<organism evidence="2 3">
    <name type="scientific">Mycoplasma suis (strain Illinois)</name>
    <dbReference type="NCBI Taxonomy" id="768700"/>
    <lineage>
        <taxon>Bacteria</taxon>
        <taxon>Bacillati</taxon>
        <taxon>Mycoplasmatota</taxon>
        <taxon>Mollicutes</taxon>
        <taxon>Mycoplasmataceae</taxon>
        <taxon>Mycoplasma</taxon>
    </lineage>
</organism>
<dbReference type="Proteomes" id="UP000007484">
    <property type="component" value="Chromosome"/>
</dbReference>
<feature type="region of interest" description="Disordered" evidence="1">
    <location>
        <begin position="1"/>
        <end position="73"/>
    </location>
</feature>
<evidence type="ECO:0000256" key="1">
    <source>
        <dbReference type="SAM" id="MobiDB-lite"/>
    </source>
</evidence>
<dbReference type="STRING" id="768700.MSU_0234"/>
<reference evidence="2 3" key="1">
    <citation type="journal article" date="2011" name="J. Bacteriol.">
        <title>Complete genome sequences of two hemotropic Mycoplasmas, Mycoplasma haemofelis strain Ohio2 and Mycoplasma suis strain Illinois.</title>
        <authorList>
            <person name="Messick J.B."/>
            <person name="Santos A.P."/>
            <person name="Guimaraes A.M."/>
        </authorList>
    </citation>
    <scope>NUCLEOTIDE SEQUENCE [LARGE SCALE GENOMIC DNA]</scope>
    <source>
        <strain evidence="2 3">Illinois</strain>
    </source>
</reference>
<evidence type="ECO:0000313" key="3">
    <source>
        <dbReference type="Proteomes" id="UP000007484"/>
    </source>
</evidence>
<dbReference type="AlphaFoldDB" id="F0QQK8"/>
<dbReference type="KEGG" id="mss:MSU_0234"/>
<proteinExistence type="predicted"/>
<accession>F0QQK8</accession>
<feature type="compositionally biased region" description="Polar residues" evidence="1">
    <location>
        <begin position="40"/>
        <end position="68"/>
    </location>
</feature>
<gene>
    <name evidence="2" type="ordered locus">MSU_0234</name>
</gene>
<evidence type="ECO:0000313" key="2">
    <source>
        <dbReference type="EMBL" id="ADX97778.1"/>
    </source>
</evidence>
<dbReference type="EMBL" id="CP002525">
    <property type="protein sequence ID" value="ADX97778.1"/>
    <property type="molecule type" value="Genomic_DNA"/>
</dbReference>
<sequence length="261" mass="29580">MGDRSNTDISPEDGRVEDSSNHIDNSRPENTQRLIGDQVNIDSDSPNSKILETSDDSSTYANHPQTDGQGDEFLKTPKSQDIELTVESNPLDFSVSTINSEISDSINSQQEVSSLPFAEYIYNVGDKSSYCEELIYSSSTQYRRKDMGNTECSKLMEKAREMSGNQEIPLKWFRTNDSGFKDSVKEFLSSGREDINSFTYENFSRGKEINGHNCFSSQGDDSEELIVSCFGISPDSEEEDLRTYEEVNFTEEDRRFNLQEN</sequence>
<dbReference type="RefSeq" id="WP_013609726.1">
    <property type="nucleotide sequence ID" value="NC_015155.1"/>
</dbReference>
<dbReference type="HOGENOM" id="CLU_1064858_0_0_14"/>
<feature type="compositionally biased region" description="Basic and acidic residues" evidence="1">
    <location>
        <begin position="1"/>
        <end position="27"/>
    </location>
</feature>
<name>F0QQK8_MYCSL</name>
<keyword evidence="3" id="KW-1185">Reference proteome</keyword>
<protein>
    <submittedName>
        <fullName evidence="2">Uncharacterized protein</fullName>
    </submittedName>
</protein>